<gene>
    <name evidence="1" type="ORF">LPJ66_006466</name>
</gene>
<dbReference type="Proteomes" id="UP001150581">
    <property type="component" value="Unassembled WGS sequence"/>
</dbReference>
<evidence type="ECO:0000313" key="2">
    <source>
        <dbReference type="Proteomes" id="UP001150581"/>
    </source>
</evidence>
<protein>
    <submittedName>
        <fullName evidence="1">Uncharacterized protein</fullName>
    </submittedName>
</protein>
<evidence type="ECO:0000313" key="1">
    <source>
        <dbReference type="EMBL" id="KAJ1892237.1"/>
    </source>
</evidence>
<reference evidence="1" key="1">
    <citation type="submission" date="2022-07" db="EMBL/GenBank/DDBJ databases">
        <title>Phylogenomic reconstructions and comparative analyses of Kickxellomycotina fungi.</title>
        <authorList>
            <person name="Reynolds N.K."/>
            <person name="Stajich J.E."/>
            <person name="Barry K."/>
            <person name="Grigoriev I.V."/>
            <person name="Crous P."/>
            <person name="Smith M.E."/>
        </authorList>
    </citation>
    <scope>NUCLEOTIDE SEQUENCE</scope>
    <source>
        <strain evidence="1">Benny 63K</strain>
    </source>
</reference>
<comment type="caution">
    <text evidence="1">The sequence shown here is derived from an EMBL/GenBank/DDBJ whole genome shotgun (WGS) entry which is preliminary data.</text>
</comment>
<name>A0ACC1IE22_9FUNG</name>
<organism evidence="1 2">
    <name type="scientific">Kickxella alabastrina</name>
    <dbReference type="NCBI Taxonomy" id="61397"/>
    <lineage>
        <taxon>Eukaryota</taxon>
        <taxon>Fungi</taxon>
        <taxon>Fungi incertae sedis</taxon>
        <taxon>Zoopagomycota</taxon>
        <taxon>Kickxellomycotina</taxon>
        <taxon>Kickxellomycetes</taxon>
        <taxon>Kickxellales</taxon>
        <taxon>Kickxellaceae</taxon>
        <taxon>Kickxella</taxon>
    </lineage>
</organism>
<sequence>MDDPPETGLSTAAAKEKLLRLLETDRAKITVPGHFNTRSAPLVVLLGTTLLVIAMLVVNGSYLLAKGSPQQHRGTASLVEAGLLFLSVLFTAYVVRRESHLESMELEARLQAIAREIRAWTGTYAQLRTPQLATVTTYIVRRDGQWRDVPTLLVVEGDALALAYGEVAPCLCTGPGLQLERGQRLHRLWAGTGSARTEVKAQETPLRRHLAQMARHQRPAARSVLQNQLARVIRLCTRSLLPALAFLALLGNAIIYGVRNGRQLGQLGTAVEILVGRTAYALFPFACSALWPVFWVAGRIFASACGVVLFDTLQRSKTEYEDTDDIDEFDVEALPPTKDIQVELRAIFARMRWLWTHTDYRNLSRSSNLAETLGSITVISSIDKEGTVAEPRCGPEQIVVPESNDYAVLDLAEQIVGAEKRTLIVDDGWQKYLPGLRALGLACALQQPRERRRSGRLRALGAVMPAQDVALRPIGAAIGFAADDLGRFTVEAEAAVFSRRVRCGGTAASFTAILVAVYVIGNGNCIGNGGVNGGGSGGAGSGRQVLSHGCAELVLGACTDYFDGAAIRRLDDETMAMYYALCQNALKQDLQCLAFAYRPAADIEEPLQGFIALDDGGNAGGNMPAAESGCERTLAGSDDLPMPMDLAEANNNGLAMLPSEANTHDLPVHLTEATRRSFACPQLAQQILLGLVTFAYDPKIDVCDFIEDLSIAGIRFVHFSSASGRQAKAFGERLGLETDWNTCILLSSGDANDGDGDANNSSARSDTSRGSDTNGDDGGGGYVEEYDIKARLPRGIDQIRPHLAEVDDIPLQISLFAECTAATTREMVRVFQENGDVACVIGSALADANTLTFAAADLAVGVEPVPQFNGGEPQAGNDGSISTAGALSTQFALGAALTCIPCPLFLQHETSLYTLLQVVSEARRLTASLSLGAILLGGSALAASVINLVSALCLLPPAMGGVMLLWVLWVAVPLLAAALLFAPHDEATMSTMPVKNHAHVADMPRFAAYAVLRMAPPVAVTLAVYATALNALLPDARTRDWMHLNAEDQAAVWAAQALATAGFVFHCVCISASLMHRTRYLDIRSLRNAAWAGAAVVVLALTFGAAAAVVAAAGVRPGARVPWYTFVLGLAGPLVLLPVQDACKMHDRKRWTRLQKLAKLEFNTKLGLHSPL</sequence>
<accession>A0ACC1IE22</accession>
<proteinExistence type="predicted"/>
<dbReference type="EMBL" id="JANBPG010001027">
    <property type="protein sequence ID" value="KAJ1892237.1"/>
    <property type="molecule type" value="Genomic_DNA"/>
</dbReference>
<keyword evidence="2" id="KW-1185">Reference proteome</keyword>